<feature type="domain" description="FAD-binding FR-type" evidence="14">
    <location>
        <begin position="326"/>
        <end position="576"/>
    </location>
</feature>
<dbReference type="Pfam" id="PF00258">
    <property type="entry name" value="Flavodoxin_1"/>
    <property type="match status" value="1"/>
</dbReference>
<evidence type="ECO:0000256" key="8">
    <source>
        <dbReference type="ARBA" id="ARBA00022857"/>
    </source>
</evidence>
<evidence type="ECO:0000259" key="13">
    <source>
        <dbReference type="PROSITE" id="PS50902"/>
    </source>
</evidence>
<dbReference type="PANTHER" id="PTHR19384:SF84">
    <property type="entry name" value="METHIONINE SYNTHASE REDUCTASE"/>
    <property type="match status" value="1"/>
</dbReference>
<evidence type="ECO:0000256" key="11">
    <source>
        <dbReference type="ARBA" id="ARBA00039088"/>
    </source>
</evidence>
<evidence type="ECO:0000256" key="1">
    <source>
        <dbReference type="ARBA" id="ARBA00001917"/>
    </source>
</evidence>
<dbReference type="OrthoDB" id="1856718at2759"/>
<dbReference type="PROSITE" id="PS50902">
    <property type="entry name" value="FLAVODOXIN_LIKE"/>
    <property type="match status" value="1"/>
</dbReference>
<sequence>MSEESTLFVLYGSATGNAEHIAKDLAARPNTLFDKVLCFELDQFKRKCQPTWEKETITKHAVLIVTSTTGNGDAPENASRFVRYIKRSQTVDEKPFRHVAYAVLGLGDTNYDQFCQCAKVIDKKLLELGGTRIRPLTCADEATGLEEVVEPWTERILDEIAVACRGSSCNIEEGNEESKEAIEENEVGQPLILENGARELTFSDGVATVRALLGLENKSQPIWIPDAKCLPSLTASRSCELFVPKEESTDFSCSDSFTTTSSSGLHYTMKHPFESSPLKARYLTNTSTKAAEEATCLLESTETKMFSDESLLKASRVIASQFSLSPEDDFCTQEQRDRNGKRVIELSLALPDDYTLEYAPGDSLGLLVENTPETVQFVLDMLQKNHGIHSNQQVSIDEGRAVTVEEVARRHFDLCSPVKSKRILFGLSQFATDEAERVALQFLSSKTTEGDEIFKSFIDEQRLNVVDLLREFPSTQGVSMQGLFGMLPALPPRYYSVSSSPLKNSTTVTIAFSVVDYITPSLKICGRERGLRRIGGVATRFLETICSPLLCSSDKFPSDEISLKIFPKPTAEFRMPKTLSTPLILIGPGTGIAPFMGFLAHRRALTQLSEGHATLAAQTVVEGMWRGGYDVMEKDLSIHSTHDLLDSVPRERKNHVGSVDLFFGCRHADHDWLYRKEMEDLLDEKILSALHTAFSRDGPNKVYVQDKFFEGENSERLLTLITEQNASIYVCGDGNAMARDVKNAIVKLLRQKMGVEDASSYLEAMKKQNRFVLDIWS</sequence>
<keyword evidence="9 15" id="KW-0560">Oxidoreductase</keyword>
<evidence type="ECO:0000256" key="3">
    <source>
        <dbReference type="ARBA" id="ARBA00022605"/>
    </source>
</evidence>
<dbReference type="EMBL" id="BDSP01000191">
    <property type="protein sequence ID" value="GAX22926.1"/>
    <property type="molecule type" value="Genomic_DNA"/>
</dbReference>
<dbReference type="Gene3D" id="1.20.990.10">
    <property type="entry name" value="NADPH-cytochrome p450 Reductase, Chain A, domain 3"/>
    <property type="match status" value="1"/>
</dbReference>
<dbReference type="InterPro" id="IPR039261">
    <property type="entry name" value="FNR_nucleotide-bd"/>
</dbReference>
<evidence type="ECO:0000313" key="15">
    <source>
        <dbReference type="EMBL" id="GAX22926.1"/>
    </source>
</evidence>
<dbReference type="PROSITE" id="PS51384">
    <property type="entry name" value="FAD_FR"/>
    <property type="match status" value="1"/>
</dbReference>
<dbReference type="GO" id="GO:0050667">
    <property type="term" value="P:homocysteine metabolic process"/>
    <property type="evidence" value="ECO:0007669"/>
    <property type="project" value="TreeGrafter"/>
</dbReference>
<keyword evidence="7" id="KW-0274">FAD</keyword>
<keyword evidence="5" id="KW-0288">FMN</keyword>
<dbReference type="AlphaFoldDB" id="A0A1Z5K9P6"/>
<evidence type="ECO:0000256" key="2">
    <source>
        <dbReference type="ARBA" id="ARBA00001974"/>
    </source>
</evidence>
<dbReference type="PRINTS" id="PR00371">
    <property type="entry name" value="FPNCR"/>
</dbReference>
<dbReference type="InterPro" id="IPR001433">
    <property type="entry name" value="OxRdtase_FAD/NAD-bd"/>
</dbReference>
<dbReference type="PRINTS" id="PR00369">
    <property type="entry name" value="FLAVODOXIN"/>
</dbReference>
<dbReference type="SUPFAM" id="SSF52343">
    <property type="entry name" value="Ferredoxin reductase-like, C-terminal NADP-linked domain"/>
    <property type="match status" value="1"/>
</dbReference>
<evidence type="ECO:0000256" key="4">
    <source>
        <dbReference type="ARBA" id="ARBA00022630"/>
    </source>
</evidence>
<dbReference type="InterPro" id="IPR001094">
    <property type="entry name" value="Flavdoxin-like"/>
</dbReference>
<dbReference type="GO" id="GO:0010181">
    <property type="term" value="F:FMN binding"/>
    <property type="evidence" value="ECO:0007669"/>
    <property type="project" value="InterPro"/>
</dbReference>
<dbReference type="Pfam" id="PF00175">
    <property type="entry name" value="NAD_binding_1"/>
    <property type="match status" value="1"/>
</dbReference>
<keyword evidence="8" id="KW-0521">NADP</keyword>
<dbReference type="GO" id="GO:0030586">
    <property type="term" value="F:[methionine synthase] reductase (NADPH) activity"/>
    <property type="evidence" value="ECO:0007669"/>
    <property type="project" value="UniProtKB-EC"/>
</dbReference>
<dbReference type="Gene3D" id="3.40.50.360">
    <property type="match status" value="1"/>
</dbReference>
<dbReference type="GO" id="GO:0009086">
    <property type="term" value="P:methionine biosynthetic process"/>
    <property type="evidence" value="ECO:0007669"/>
    <property type="project" value="UniProtKB-KW"/>
</dbReference>
<dbReference type="GO" id="GO:0050660">
    <property type="term" value="F:flavin adenine dinucleotide binding"/>
    <property type="evidence" value="ECO:0007669"/>
    <property type="project" value="TreeGrafter"/>
</dbReference>
<dbReference type="InParanoid" id="A0A1Z5K9P6"/>
<dbReference type="GO" id="GO:0005829">
    <property type="term" value="C:cytosol"/>
    <property type="evidence" value="ECO:0007669"/>
    <property type="project" value="TreeGrafter"/>
</dbReference>
<dbReference type="Gene3D" id="2.40.30.10">
    <property type="entry name" value="Translation factors"/>
    <property type="match status" value="1"/>
</dbReference>
<reference evidence="15 16" key="1">
    <citation type="journal article" date="2015" name="Plant Cell">
        <title>Oil accumulation by the oleaginous diatom Fistulifera solaris as revealed by the genome and transcriptome.</title>
        <authorList>
            <person name="Tanaka T."/>
            <person name="Maeda Y."/>
            <person name="Veluchamy A."/>
            <person name="Tanaka M."/>
            <person name="Abida H."/>
            <person name="Marechal E."/>
            <person name="Bowler C."/>
            <person name="Muto M."/>
            <person name="Sunaga Y."/>
            <person name="Tanaka M."/>
            <person name="Yoshino T."/>
            <person name="Taniguchi T."/>
            <person name="Fukuda Y."/>
            <person name="Nemoto M."/>
            <person name="Matsumoto M."/>
            <person name="Wong P.S."/>
            <person name="Aburatani S."/>
            <person name="Fujibuchi W."/>
        </authorList>
    </citation>
    <scope>NUCLEOTIDE SEQUENCE [LARGE SCALE GENOMIC DNA]</scope>
    <source>
        <strain evidence="15 16">JPCC DA0580</strain>
    </source>
</reference>
<name>A0A1Z5K9P6_FISSO</name>
<evidence type="ECO:0000256" key="9">
    <source>
        <dbReference type="ARBA" id="ARBA00023002"/>
    </source>
</evidence>
<dbReference type="EC" id="1.16.1.8" evidence="11"/>
<evidence type="ECO:0000256" key="5">
    <source>
        <dbReference type="ARBA" id="ARBA00022643"/>
    </source>
</evidence>
<dbReference type="SUPFAM" id="SSF63380">
    <property type="entry name" value="Riboflavin synthase domain-like"/>
    <property type="match status" value="1"/>
</dbReference>
<accession>A0A1Z5K9P6</accession>
<dbReference type="Pfam" id="PF00667">
    <property type="entry name" value="FAD_binding_1"/>
    <property type="match status" value="1"/>
</dbReference>
<dbReference type="SUPFAM" id="SSF52218">
    <property type="entry name" value="Flavoproteins"/>
    <property type="match status" value="1"/>
</dbReference>
<evidence type="ECO:0000256" key="12">
    <source>
        <dbReference type="ARBA" id="ARBA00040659"/>
    </source>
</evidence>
<evidence type="ECO:0000313" key="16">
    <source>
        <dbReference type="Proteomes" id="UP000198406"/>
    </source>
</evidence>
<keyword evidence="4" id="KW-0285">Flavoprotein</keyword>
<comment type="caution">
    <text evidence="15">The sequence shown here is derived from an EMBL/GenBank/DDBJ whole genome shotgun (WGS) entry which is preliminary data.</text>
</comment>
<feature type="domain" description="Flavodoxin-like" evidence="13">
    <location>
        <begin position="7"/>
        <end position="157"/>
    </location>
</feature>
<evidence type="ECO:0000259" key="14">
    <source>
        <dbReference type="PROSITE" id="PS51384"/>
    </source>
</evidence>
<comment type="cofactor">
    <cofactor evidence="2">
        <name>FAD</name>
        <dbReference type="ChEBI" id="CHEBI:57692"/>
    </cofactor>
</comment>
<keyword evidence="3" id="KW-0028">Amino-acid biosynthesis</keyword>
<keyword evidence="6" id="KW-0949">S-adenosyl-L-methionine</keyword>
<gene>
    <name evidence="15" type="ORF">FisN_24Lh215</name>
</gene>
<protein>
    <recommendedName>
        <fullName evidence="12">Methionine synthase reductase</fullName>
        <ecNumber evidence="11">1.16.1.8</ecNumber>
    </recommendedName>
</protein>
<evidence type="ECO:0000256" key="7">
    <source>
        <dbReference type="ARBA" id="ARBA00022827"/>
    </source>
</evidence>
<evidence type="ECO:0000256" key="6">
    <source>
        <dbReference type="ARBA" id="ARBA00022691"/>
    </source>
</evidence>
<proteinExistence type="predicted"/>
<keyword evidence="16" id="KW-1185">Reference proteome</keyword>
<dbReference type="Gene3D" id="3.40.50.80">
    <property type="entry name" value="Nucleotide-binding domain of ferredoxin-NADP reductase (FNR) module"/>
    <property type="match status" value="1"/>
</dbReference>
<comment type="cofactor">
    <cofactor evidence="1">
        <name>FMN</name>
        <dbReference type="ChEBI" id="CHEBI:58210"/>
    </cofactor>
</comment>
<dbReference type="InterPro" id="IPR017927">
    <property type="entry name" value="FAD-bd_FR_type"/>
</dbReference>
<dbReference type="InterPro" id="IPR029039">
    <property type="entry name" value="Flavoprotein-like_sf"/>
</dbReference>
<dbReference type="InterPro" id="IPR008254">
    <property type="entry name" value="Flavodoxin/NO_synth"/>
</dbReference>
<organism evidence="15 16">
    <name type="scientific">Fistulifera solaris</name>
    <name type="common">Oleaginous diatom</name>
    <dbReference type="NCBI Taxonomy" id="1519565"/>
    <lineage>
        <taxon>Eukaryota</taxon>
        <taxon>Sar</taxon>
        <taxon>Stramenopiles</taxon>
        <taxon>Ochrophyta</taxon>
        <taxon>Bacillariophyta</taxon>
        <taxon>Bacillariophyceae</taxon>
        <taxon>Bacillariophycidae</taxon>
        <taxon>Naviculales</taxon>
        <taxon>Naviculaceae</taxon>
        <taxon>Fistulifera</taxon>
    </lineage>
</organism>
<dbReference type="PANTHER" id="PTHR19384">
    <property type="entry name" value="NITRIC OXIDE SYNTHASE-RELATED"/>
    <property type="match status" value="1"/>
</dbReference>
<dbReference type="InterPro" id="IPR023173">
    <property type="entry name" value="NADPH_Cyt_P450_Rdtase_alpha"/>
</dbReference>
<dbReference type="InterPro" id="IPR003097">
    <property type="entry name" value="CysJ-like_FAD-binding"/>
</dbReference>
<keyword evidence="10" id="KW-0486">Methionine biosynthesis</keyword>
<dbReference type="Proteomes" id="UP000198406">
    <property type="component" value="Unassembled WGS sequence"/>
</dbReference>
<dbReference type="InterPro" id="IPR001709">
    <property type="entry name" value="Flavoprot_Pyr_Nucl_cyt_Rdtase"/>
</dbReference>
<evidence type="ECO:0000256" key="10">
    <source>
        <dbReference type="ARBA" id="ARBA00023167"/>
    </source>
</evidence>
<dbReference type="InterPro" id="IPR017938">
    <property type="entry name" value="Riboflavin_synthase-like_b-brl"/>
</dbReference>